<dbReference type="InterPro" id="IPR036629">
    <property type="entry name" value="YjbJ_sf"/>
</dbReference>
<accession>A0ABS3STG9</accession>
<dbReference type="Proteomes" id="UP000681315">
    <property type="component" value="Unassembled WGS sequence"/>
</dbReference>
<name>A0ABS3STG9_9FLAO</name>
<comment type="caution">
    <text evidence="1">The sequence shown here is derived from an EMBL/GenBank/DDBJ whole genome shotgun (WGS) entry which is preliminary data.</text>
</comment>
<organism evidence="1 2">
    <name type="scientific">Gelidibacter pelagius</name>
    <dbReference type="NCBI Taxonomy" id="2819985"/>
    <lineage>
        <taxon>Bacteria</taxon>
        <taxon>Pseudomonadati</taxon>
        <taxon>Bacteroidota</taxon>
        <taxon>Flavobacteriia</taxon>
        <taxon>Flavobacteriales</taxon>
        <taxon>Flavobacteriaceae</taxon>
        <taxon>Gelidibacter</taxon>
    </lineage>
</organism>
<gene>
    <name evidence="1" type="ORF">J4051_12015</name>
</gene>
<evidence type="ECO:0000313" key="1">
    <source>
        <dbReference type="EMBL" id="MBO3098999.1"/>
    </source>
</evidence>
<dbReference type="EMBL" id="JAGEVG010000013">
    <property type="protein sequence ID" value="MBO3098999.1"/>
    <property type="molecule type" value="Genomic_DNA"/>
</dbReference>
<dbReference type="RefSeq" id="WP_208234118.1">
    <property type="nucleotide sequence ID" value="NZ_JAGEVG010000013.1"/>
</dbReference>
<reference evidence="1 2" key="1">
    <citation type="submission" date="2021-03" db="EMBL/GenBank/DDBJ databases">
        <title>Gelidibacter sp. nov., isolated from costal sediment.</title>
        <authorList>
            <person name="Lun K.-Y."/>
        </authorList>
    </citation>
    <scope>NUCLEOTIDE SEQUENCE [LARGE SCALE GENOMIC DNA]</scope>
    <source>
        <strain evidence="1 2">DF109</strain>
    </source>
</reference>
<evidence type="ECO:0000313" key="2">
    <source>
        <dbReference type="Proteomes" id="UP000681315"/>
    </source>
</evidence>
<dbReference type="Gene3D" id="1.10.1470.10">
    <property type="entry name" value="YjbJ"/>
    <property type="match status" value="1"/>
</dbReference>
<keyword evidence="2" id="KW-1185">Reference proteome</keyword>
<protein>
    <submittedName>
        <fullName evidence="1">Uncharacterized protein</fullName>
    </submittedName>
</protein>
<proteinExistence type="predicted"/>
<sequence length="89" mass="10502">MKIEKDIPDKVNQYDEILKPRLSEESSVQSIWERIKDEYHLKYPNLTKRDLSYVPGAFDKMTSLIASKTDRCRAEVNNEIRSWEASKKP</sequence>